<evidence type="ECO:0000313" key="3">
    <source>
        <dbReference type="Proteomes" id="UP000203826"/>
    </source>
</evidence>
<accession>A0A0N9Q9M0</accession>
<dbReference type="Proteomes" id="UP000203826">
    <property type="component" value="Segment"/>
</dbReference>
<protein>
    <submittedName>
        <fullName evidence="2">Uncharacterized protein</fullName>
    </submittedName>
</protein>
<keyword evidence="3" id="KW-1185">Reference proteome</keyword>
<feature type="region of interest" description="Disordered" evidence="1">
    <location>
        <begin position="215"/>
        <end position="240"/>
    </location>
</feature>
<dbReference type="KEGG" id="vg:26049270"/>
<dbReference type="EMBL" id="KT820662">
    <property type="protein sequence ID" value="ALH23309.1"/>
    <property type="molecule type" value="Genomic_DNA"/>
</dbReference>
<name>A0A0N9Q9M0_9VIRU</name>
<organism evidence="2 3">
    <name type="scientific">Chrysochromulina ericina virus CeV-01B</name>
    <dbReference type="NCBI Taxonomy" id="3070830"/>
    <lineage>
        <taxon>Viruses</taxon>
        <taxon>Varidnaviria</taxon>
        <taxon>Bamfordvirae</taxon>
        <taxon>Nucleocytoviricota</taxon>
        <taxon>Megaviricetes</taxon>
        <taxon>Imitervirales</taxon>
        <taxon>Mesomimiviridae</taxon>
        <taxon>Tethysvirus</taxon>
        <taxon>Tethysvirus raunefjordenense</taxon>
    </lineage>
</organism>
<sequence>MSTTVIRYSPHFGYGTSNQTSIPLKQYIQNGATNVDAGMPQKTGYADNTSTFSQARRAFTKAPICSIYAYGNLQCNTGVVRVEGLEVPPYVGCNNVFNAKPYIQDGKAEFTKESVGAPTVLRMANVWSTSNHTIGNRRRNNVGCGGSAPNTCLINGKQNNIMTSQELISRRKNRAIGQATRNTDNGLSFNDNNLNGTHTNYLAVSNARRRTRNGGYVVPPKCRGRGSGPSGPFGSLGNAGTGPNPAKGVIYNAPAPPKTACGDRGWAVTPLLGNNMLTRYTATNTKQILKNSNVTGAVITVTEPANFSATF</sequence>
<reference evidence="2 3" key="1">
    <citation type="journal article" date="2015" name="Genome Announc.">
        <title>The 474-Kilobase-Pair Complete Genome Sequence of CeV-01B, a Virus Infecting Haptolina (Chrysochromulina) ericina (Prymnesiophyceae).</title>
        <authorList>
            <person name="Gallot-Lavallee L."/>
            <person name="Pagarete A."/>
            <person name="Legendre M."/>
            <person name="Santini S."/>
            <person name="Sandaa R.A."/>
            <person name="Himmelbauer H."/>
            <person name="Ogata H."/>
            <person name="Bratbak G."/>
            <person name="Claverie J.M."/>
        </authorList>
    </citation>
    <scope>NUCLEOTIDE SEQUENCE [LARGE SCALE GENOMIC DNA]</scope>
    <source>
        <strain evidence="2">CeV-01B</strain>
    </source>
</reference>
<evidence type="ECO:0000313" key="2">
    <source>
        <dbReference type="EMBL" id="ALH23309.1"/>
    </source>
</evidence>
<proteinExistence type="predicted"/>
<evidence type="ECO:0000256" key="1">
    <source>
        <dbReference type="SAM" id="MobiDB-lite"/>
    </source>
</evidence>
<gene>
    <name evidence="2" type="ORF">ceV_403</name>
</gene>